<feature type="compositionally biased region" description="Polar residues" evidence="7">
    <location>
        <begin position="1"/>
        <end position="24"/>
    </location>
</feature>
<keyword evidence="4" id="KW-0238">DNA-binding</keyword>
<sequence>MSVQYTQYSMPQTTLPYGPPTSQRKNLRVDISRSKQFVMASPLSRELPMPNVSRIYNLSQAHATLLHCSNKLTRSRDSAASSPSSTGTASPSSEDRLDKWLERWEQAFTDYLSNAMPSMGASELAECRVLKANHLACTILASSSGPHAFEAEFQAIIDLAGAVLKARSEANGLASPQFGNRQHQQQQHHQQQHLQQHQHQQPGLAPRRDRQVPSGLDVRDPVILVATRCTGRSIRKRANEILSRYYQ</sequence>
<protein>
    <submittedName>
        <fullName evidence="8">Uncharacterized protein</fullName>
    </submittedName>
</protein>
<keyword evidence="5" id="KW-0804">Transcription</keyword>
<proteinExistence type="predicted"/>
<dbReference type="Proteomes" id="UP001303373">
    <property type="component" value="Chromosome 2"/>
</dbReference>
<dbReference type="AlphaFoldDB" id="A0AAQ3LZJ9"/>
<dbReference type="GO" id="GO:0003677">
    <property type="term" value="F:DNA binding"/>
    <property type="evidence" value="ECO:0007669"/>
    <property type="project" value="UniProtKB-KW"/>
</dbReference>
<reference evidence="8 9" key="1">
    <citation type="submission" date="2023-11" db="EMBL/GenBank/DDBJ databases">
        <title>An acidophilic fungus is an integral part of prey digestion in a carnivorous sundew plant.</title>
        <authorList>
            <person name="Tsai I.J."/>
        </authorList>
    </citation>
    <scope>NUCLEOTIDE SEQUENCE [LARGE SCALE GENOMIC DNA]</scope>
    <source>
        <strain evidence="8">169a</strain>
    </source>
</reference>
<evidence type="ECO:0000256" key="5">
    <source>
        <dbReference type="ARBA" id="ARBA00023163"/>
    </source>
</evidence>
<accession>A0AAQ3LZJ9</accession>
<keyword evidence="6" id="KW-0539">Nucleus</keyword>
<feature type="region of interest" description="Disordered" evidence="7">
    <location>
        <begin position="1"/>
        <end position="25"/>
    </location>
</feature>
<evidence type="ECO:0000256" key="1">
    <source>
        <dbReference type="ARBA" id="ARBA00022723"/>
    </source>
</evidence>
<keyword evidence="3" id="KW-0805">Transcription regulation</keyword>
<dbReference type="PANTHER" id="PTHR36206:SF12">
    <property type="entry name" value="ASPERCRYPTIN BIOSYNTHESIS CLUSTER-SPECIFIC TRANSCRIPTION REGULATOR ATNN-RELATED"/>
    <property type="match status" value="1"/>
</dbReference>
<dbReference type="GO" id="GO:0046872">
    <property type="term" value="F:metal ion binding"/>
    <property type="evidence" value="ECO:0007669"/>
    <property type="project" value="UniProtKB-KW"/>
</dbReference>
<evidence type="ECO:0000256" key="4">
    <source>
        <dbReference type="ARBA" id="ARBA00023125"/>
    </source>
</evidence>
<dbReference type="PANTHER" id="PTHR36206">
    <property type="entry name" value="ASPERCRYPTIN BIOSYNTHESIS CLUSTER-SPECIFIC TRANSCRIPTION REGULATOR ATNN-RELATED"/>
    <property type="match status" value="1"/>
</dbReference>
<feature type="compositionally biased region" description="Low complexity" evidence="7">
    <location>
        <begin position="182"/>
        <end position="201"/>
    </location>
</feature>
<feature type="compositionally biased region" description="Low complexity" evidence="7">
    <location>
        <begin position="78"/>
        <end position="92"/>
    </location>
</feature>
<evidence type="ECO:0000313" key="8">
    <source>
        <dbReference type="EMBL" id="WPG98961.1"/>
    </source>
</evidence>
<feature type="region of interest" description="Disordered" evidence="7">
    <location>
        <begin position="74"/>
        <end position="96"/>
    </location>
</feature>
<evidence type="ECO:0000256" key="2">
    <source>
        <dbReference type="ARBA" id="ARBA00022833"/>
    </source>
</evidence>
<evidence type="ECO:0000256" key="7">
    <source>
        <dbReference type="SAM" id="MobiDB-lite"/>
    </source>
</evidence>
<evidence type="ECO:0000256" key="6">
    <source>
        <dbReference type="ARBA" id="ARBA00023242"/>
    </source>
</evidence>
<keyword evidence="1" id="KW-0479">Metal-binding</keyword>
<keyword evidence="9" id="KW-1185">Reference proteome</keyword>
<feature type="region of interest" description="Disordered" evidence="7">
    <location>
        <begin position="173"/>
        <end position="216"/>
    </location>
</feature>
<name>A0AAQ3LZJ9_9PEZI</name>
<gene>
    <name evidence="8" type="ORF">R9X50_00176300</name>
</gene>
<organism evidence="8 9">
    <name type="scientific">Acrodontium crateriforme</name>
    <dbReference type="NCBI Taxonomy" id="150365"/>
    <lineage>
        <taxon>Eukaryota</taxon>
        <taxon>Fungi</taxon>
        <taxon>Dikarya</taxon>
        <taxon>Ascomycota</taxon>
        <taxon>Pezizomycotina</taxon>
        <taxon>Dothideomycetes</taxon>
        <taxon>Dothideomycetidae</taxon>
        <taxon>Mycosphaerellales</taxon>
        <taxon>Teratosphaeriaceae</taxon>
        <taxon>Acrodontium</taxon>
    </lineage>
</organism>
<keyword evidence="2" id="KW-0862">Zinc</keyword>
<evidence type="ECO:0000256" key="3">
    <source>
        <dbReference type="ARBA" id="ARBA00023015"/>
    </source>
</evidence>
<dbReference type="InterPro" id="IPR052360">
    <property type="entry name" value="Transcr_Regulatory_Proteins"/>
</dbReference>
<evidence type="ECO:0000313" key="9">
    <source>
        <dbReference type="Proteomes" id="UP001303373"/>
    </source>
</evidence>
<dbReference type="EMBL" id="CP138581">
    <property type="protein sequence ID" value="WPG98961.1"/>
    <property type="molecule type" value="Genomic_DNA"/>
</dbReference>